<dbReference type="Proteomes" id="UP000253647">
    <property type="component" value="Unassembled WGS sequence"/>
</dbReference>
<dbReference type="Pfam" id="PF05954">
    <property type="entry name" value="Phage_GPD"/>
    <property type="match status" value="1"/>
</dbReference>
<evidence type="ECO:0000313" key="1">
    <source>
        <dbReference type="EMBL" id="RCW65552.1"/>
    </source>
</evidence>
<reference evidence="1 3" key="1">
    <citation type="submission" date="2018-07" db="EMBL/GenBank/DDBJ databases">
        <title>Freshwater and sediment microbial communities from various areas in North America, analyzing microbe dynamics in response to fracking.</title>
        <authorList>
            <person name="Lamendella R."/>
        </authorList>
    </citation>
    <scope>NUCLEOTIDE SEQUENCE [LARGE SCALE GENOMIC DNA]</scope>
    <source>
        <strain evidence="1 3">105B</strain>
    </source>
</reference>
<accession>A0A368XC59</accession>
<protein>
    <submittedName>
        <fullName evidence="1">Late control gene D protein (GPD)</fullName>
    </submittedName>
</protein>
<evidence type="ECO:0000313" key="3">
    <source>
        <dbReference type="Proteomes" id="UP000253647"/>
    </source>
</evidence>
<comment type="caution">
    <text evidence="1">The sequence shown here is derived from an EMBL/GenBank/DDBJ whole genome shotgun (WGS) entry which is preliminary data.</text>
</comment>
<dbReference type="EMBL" id="QPJI01000004">
    <property type="protein sequence ID" value="RCW71181.1"/>
    <property type="molecule type" value="Genomic_DNA"/>
</dbReference>
<feature type="non-terminal residue" evidence="1">
    <location>
        <position position="129"/>
    </location>
</feature>
<dbReference type="AlphaFoldDB" id="A0A368XC59"/>
<evidence type="ECO:0000313" key="2">
    <source>
        <dbReference type="EMBL" id="RCW71181.1"/>
    </source>
</evidence>
<name>A0A368XC59_MARNT</name>
<gene>
    <name evidence="2" type="ORF">DET61_104339</name>
    <name evidence="1" type="ORF">DET61_112131</name>
</gene>
<organism evidence="1 3">
    <name type="scientific">Marinobacter nauticus</name>
    <name type="common">Marinobacter hydrocarbonoclasticus</name>
    <name type="synonym">Marinobacter aquaeolei</name>
    <dbReference type="NCBI Taxonomy" id="2743"/>
    <lineage>
        <taxon>Bacteria</taxon>
        <taxon>Pseudomonadati</taxon>
        <taxon>Pseudomonadota</taxon>
        <taxon>Gammaproteobacteria</taxon>
        <taxon>Pseudomonadales</taxon>
        <taxon>Marinobacteraceae</taxon>
        <taxon>Marinobacter</taxon>
    </lineage>
</organism>
<dbReference type="SUPFAM" id="SSF69279">
    <property type="entry name" value="Phage tail proteins"/>
    <property type="match status" value="1"/>
</dbReference>
<dbReference type="RefSeq" id="WP_031211528.1">
    <property type="nucleotide sequence ID" value="NZ_CALIOX010000013.1"/>
</dbReference>
<proteinExistence type="predicted"/>
<sequence>MPQASGLQFTARVGEFPSDHFVVVGFALTERLSDLFHGRLQLASTDPDVAAADVLEQPVDLVVWQDGQPLRRFTGVVNEFMRGDTGHRRTRYEVVIQPPLWRLGLMHNSRIFQTQTTDAIVRTLLEERG</sequence>
<dbReference type="Gene3D" id="2.30.110.50">
    <property type="match status" value="1"/>
</dbReference>
<dbReference type="EMBL" id="QPJI01000012">
    <property type="protein sequence ID" value="RCW65552.1"/>
    <property type="molecule type" value="Genomic_DNA"/>
</dbReference>